<dbReference type="CDD" id="cd07995">
    <property type="entry name" value="TPK"/>
    <property type="match status" value="1"/>
</dbReference>
<dbReference type="PANTHER" id="PTHR41299">
    <property type="entry name" value="THIAMINE PYROPHOSPHOKINASE"/>
    <property type="match status" value="1"/>
</dbReference>
<evidence type="ECO:0000313" key="7">
    <source>
        <dbReference type="EMBL" id="AEM68610.1"/>
    </source>
</evidence>
<dbReference type="GO" id="GO:0006772">
    <property type="term" value="P:thiamine metabolic process"/>
    <property type="evidence" value="ECO:0007669"/>
    <property type="project" value="UniProtKB-UniRule"/>
</dbReference>
<keyword evidence="1 7" id="KW-0808">Transferase</keyword>
<organism evidence="7 8">
    <name type="scientific">Mycoplasma putrefaciens (strain ATCC 15718 / NCTC 10155 / C30 KS-1 / KS-1)</name>
    <dbReference type="NCBI Taxonomy" id="743965"/>
    <lineage>
        <taxon>Bacteria</taxon>
        <taxon>Bacillati</taxon>
        <taxon>Mycoplasmatota</taxon>
        <taxon>Mollicutes</taxon>
        <taxon>Mycoplasmataceae</taxon>
        <taxon>Mycoplasma</taxon>
    </lineage>
</organism>
<dbReference type="KEGG" id="mpf:MPUT_0219"/>
<keyword evidence="2" id="KW-0547">Nucleotide-binding</keyword>
<keyword evidence="4" id="KW-0067">ATP-binding</keyword>
<protein>
    <recommendedName>
        <fullName evidence="5">Thiamine diphosphokinase</fullName>
        <ecNumber evidence="5">2.7.6.2</ecNumber>
    </recommendedName>
</protein>
<dbReference type="GO" id="GO:0009229">
    <property type="term" value="P:thiamine diphosphate biosynthetic process"/>
    <property type="evidence" value="ECO:0007669"/>
    <property type="project" value="InterPro"/>
</dbReference>
<dbReference type="PANTHER" id="PTHR41299:SF1">
    <property type="entry name" value="THIAMINE PYROPHOSPHOKINASE"/>
    <property type="match status" value="1"/>
</dbReference>
<evidence type="ECO:0000256" key="1">
    <source>
        <dbReference type="ARBA" id="ARBA00022679"/>
    </source>
</evidence>
<evidence type="ECO:0000256" key="3">
    <source>
        <dbReference type="ARBA" id="ARBA00022777"/>
    </source>
</evidence>
<evidence type="ECO:0000256" key="5">
    <source>
        <dbReference type="NCBIfam" id="TIGR01378"/>
    </source>
</evidence>
<dbReference type="Gene3D" id="3.40.50.10240">
    <property type="entry name" value="Thiamin pyrophosphokinase, catalytic domain"/>
    <property type="match status" value="1"/>
</dbReference>
<dbReference type="Pfam" id="PF04263">
    <property type="entry name" value="TPK_catalytic"/>
    <property type="match status" value="1"/>
</dbReference>
<keyword evidence="3" id="KW-0418">Kinase</keyword>
<dbReference type="EMBL" id="CP003021">
    <property type="protein sequence ID" value="AEM68610.1"/>
    <property type="molecule type" value="Genomic_DNA"/>
</dbReference>
<evidence type="ECO:0000256" key="4">
    <source>
        <dbReference type="ARBA" id="ARBA00022840"/>
    </source>
</evidence>
<sequence>MKYKKALIVTAETNINLEIFNDNDNFIIGVERGCLDLIKKKIKIDLAIGDFDKVDLSELELIKQTAKKYEIWSSEKDYLDGELAIFKAKEVCDKNSQIIFIANATKRYDKNFSIFNLIFKHKIKFINQDSIIFLLEKGTNILDFDKYQDITYVSFISKTNTKITIKGLKYEANDLLLEPLSTACVSNAFVAYQNATITADNAIICIMSK</sequence>
<reference evidence="7 8" key="1">
    <citation type="journal article" date="2011" name="J. Bacteriol.">
        <title>Genome Sequence of Mycoplasma putrefaciens Type Strain KS1.</title>
        <authorList>
            <person name="Calcutt M.J."/>
            <person name="Foecking M.F."/>
        </authorList>
    </citation>
    <scope>NUCLEOTIDE SEQUENCE [LARGE SCALE GENOMIC DNA]</scope>
    <source>
        <strain evidence="8">ATCC 15718 / NCTC 10155 / C30 KS-1 / KS-1</strain>
    </source>
</reference>
<dbReference type="NCBIfam" id="TIGR01378">
    <property type="entry name" value="thi_PPkinase"/>
    <property type="match status" value="1"/>
</dbReference>
<dbReference type="InterPro" id="IPR036371">
    <property type="entry name" value="TPK_B1-bd_sf"/>
</dbReference>
<dbReference type="InterPro" id="IPR007373">
    <property type="entry name" value="Thiamin_PyroPKinase_B1-bd"/>
</dbReference>
<gene>
    <name evidence="7" type="ordered locus">MPUT_0219</name>
</gene>
<dbReference type="EC" id="2.7.6.2" evidence="5"/>
<dbReference type="GO" id="GO:0005524">
    <property type="term" value="F:ATP binding"/>
    <property type="evidence" value="ECO:0007669"/>
    <property type="project" value="UniProtKB-KW"/>
</dbReference>
<dbReference type="GO" id="GO:0004788">
    <property type="term" value="F:thiamine diphosphokinase activity"/>
    <property type="evidence" value="ECO:0007669"/>
    <property type="project" value="UniProtKB-UniRule"/>
</dbReference>
<dbReference type="InterPro" id="IPR036759">
    <property type="entry name" value="TPK_catalytic_sf"/>
</dbReference>
<dbReference type="InterPro" id="IPR006282">
    <property type="entry name" value="Thi_PPkinase"/>
</dbReference>
<dbReference type="Proteomes" id="UP000008907">
    <property type="component" value="Chromosome"/>
</dbReference>
<proteinExistence type="predicted"/>
<dbReference type="SMART" id="SM00983">
    <property type="entry name" value="TPK_B1_binding"/>
    <property type="match status" value="1"/>
</dbReference>
<dbReference type="RefSeq" id="WP_014034966.1">
    <property type="nucleotide sequence ID" value="NC_015946.1"/>
</dbReference>
<evidence type="ECO:0000256" key="2">
    <source>
        <dbReference type="ARBA" id="ARBA00022741"/>
    </source>
</evidence>
<dbReference type="SUPFAM" id="SSF63999">
    <property type="entry name" value="Thiamin pyrophosphokinase, catalytic domain"/>
    <property type="match status" value="1"/>
</dbReference>
<dbReference type="InterPro" id="IPR007371">
    <property type="entry name" value="TPK_catalytic"/>
</dbReference>
<name>A0A7U4E9K9_MYCPK</name>
<feature type="domain" description="Thiamin pyrophosphokinase thiamin-binding" evidence="6">
    <location>
        <begin position="138"/>
        <end position="203"/>
    </location>
</feature>
<evidence type="ECO:0000313" key="8">
    <source>
        <dbReference type="Proteomes" id="UP000008907"/>
    </source>
</evidence>
<dbReference type="GO" id="GO:0016301">
    <property type="term" value="F:kinase activity"/>
    <property type="evidence" value="ECO:0007669"/>
    <property type="project" value="UniProtKB-KW"/>
</dbReference>
<dbReference type="InterPro" id="IPR053149">
    <property type="entry name" value="TPK"/>
</dbReference>
<evidence type="ECO:0000259" key="6">
    <source>
        <dbReference type="SMART" id="SM00983"/>
    </source>
</evidence>
<dbReference type="SUPFAM" id="SSF63862">
    <property type="entry name" value="Thiamin pyrophosphokinase, substrate-binding domain"/>
    <property type="match status" value="1"/>
</dbReference>
<accession>A0A7U4E9K9</accession>
<dbReference type="Pfam" id="PF04265">
    <property type="entry name" value="TPK_B1_binding"/>
    <property type="match status" value="1"/>
</dbReference>
<dbReference type="AlphaFoldDB" id="A0A7U4E9K9"/>
<dbReference type="GO" id="GO:0030975">
    <property type="term" value="F:thiamine binding"/>
    <property type="evidence" value="ECO:0007669"/>
    <property type="project" value="InterPro"/>
</dbReference>